<evidence type="ECO:0000313" key="6">
    <source>
        <dbReference type="Proteomes" id="UP000596130"/>
    </source>
</evidence>
<dbReference type="Gene3D" id="3.10.129.110">
    <property type="entry name" value="Polyketide synthase dehydratase"/>
    <property type="match status" value="1"/>
</dbReference>
<dbReference type="PANTHER" id="PTHR43775:SF37">
    <property type="entry name" value="SI:DKEY-61P9.11"/>
    <property type="match status" value="1"/>
</dbReference>
<dbReference type="Pfam" id="PF21089">
    <property type="entry name" value="PKS_DH_N"/>
    <property type="match status" value="1"/>
</dbReference>
<gene>
    <name evidence="5" type="ORF">I8755_31320</name>
</gene>
<keyword evidence="2" id="KW-0597">Phosphoprotein</keyword>
<name>A0A7T4PL92_9ACTN</name>
<evidence type="ECO:0000256" key="2">
    <source>
        <dbReference type="ARBA" id="ARBA00022553"/>
    </source>
</evidence>
<dbReference type="InterPro" id="IPR036291">
    <property type="entry name" value="NAD(P)-bd_dom_sf"/>
</dbReference>
<reference evidence="5 6" key="1">
    <citation type="submission" date="2020-12" db="EMBL/GenBank/DDBJ databases">
        <title>Identification and biosynthesis of polyene macrolides produced by Streptomyces alfalfae Men-myco-93-63.</title>
        <authorList>
            <person name="Liu D."/>
            <person name="Li Y."/>
            <person name="Liu L."/>
            <person name="Han X."/>
            <person name="Shen F."/>
        </authorList>
    </citation>
    <scope>NUCLEOTIDE SEQUENCE [LARGE SCALE GENOMIC DNA]</scope>
    <source>
        <strain evidence="5 6">Men-myco-93-63</strain>
    </source>
</reference>
<feature type="domain" description="Ketoreductase" evidence="4">
    <location>
        <begin position="203"/>
        <end position="427"/>
    </location>
</feature>
<dbReference type="RefSeq" id="WP_198504145.1">
    <property type="nucleotide sequence ID" value="NZ_CP065959.1"/>
</dbReference>
<dbReference type="GO" id="GO:0004312">
    <property type="term" value="F:fatty acid synthase activity"/>
    <property type="evidence" value="ECO:0007669"/>
    <property type="project" value="TreeGrafter"/>
</dbReference>
<dbReference type="InterPro" id="IPR013968">
    <property type="entry name" value="PKS_KR"/>
</dbReference>
<evidence type="ECO:0000256" key="3">
    <source>
        <dbReference type="SAM" id="MobiDB-lite"/>
    </source>
</evidence>
<dbReference type="SUPFAM" id="SSF51735">
    <property type="entry name" value="NAD(P)-binding Rossmann-fold domains"/>
    <property type="match status" value="1"/>
</dbReference>
<evidence type="ECO:0000256" key="1">
    <source>
        <dbReference type="ARBA" id="ARBA00022450"/>
    </source>
</evidence>
<evidence type="ECO:0000259" key="4">
    <source>
        <dbReference type="SMART" id="SM00822"/>
    </source>
</evidence>
<accession>A0A7T4PL92</accession>
<dbReference type="EMBL" id="CP065959">
    <property type="protein sequence ID" value="QQC92386.1"/>
    <property type="molecule type" value="Genomic_DNA"/>
</dbReference>
<keyword evidence="1" id="KW-0596">Phosphopantetheine</keyword>
<dbReference type="Proteomes" id="UP000596130">
    <property type="component" value="Chromosome"/>
</dbReference>
<dbReference type="InterPro" id="IPR050091">
    <property type="entry name" value="PKS_NRPS_Biosynth_Enz"/>
</dbReference>
<dbReference type="PANTHER" id="PTHR43775">
    <property type="entry name" value="FATTY ACID SYNTHASE"/>
    <property type="match status" value="1"/>
</dbReference>
<dbReference type="Pfam" id="PF08659">
    <property type="entry name" value="KR"/>
    <property type="match status" value="1"/>
</dbReference>
<proteinExistence type="predicted"/>
<evidence type="ECO:0000313" key="5">
    <source>
        <dbReference type="EMBL" id="QQC92386.1"/>
    </source>
</evidence>
<dbReference type="SMART" id="SM00822">
    <property type="entry name" value="PKS_KR"/>
    <property type="match status" value="1"/>
</dbReference>
<protein>
    <submittedName>
        <fullName evidence="5">SDR family oxidoreductase</fullName>
    </submittedName>
</protein>
<dbReference type="AlphaFoldDB" id="A0A7T4PL92"/>
<dbReference type="GO" id="GO:0006633">
    <property type="term" value="P:fatty acid biosynthetic process"/>
    <property type="evidence" value="ECO:0007669"/>
    <property type="project" value="TreeGrafter"/>
</dbReference>
<dbReference type="InterPro" id="IPR049552">
    <property type="entry name" value="PKS_DH_N"/>
</dbReference>
<organism evidence="5 6">
    <name type="scientific">Streptomyces alfalfae</name>
    <dbReference type="NCBI Taxonomy" id="1642299"/>
    <lineage>
        <taxon>Bacteria</taxon>
        <taxon>Bacillati</taxon>
        <taxon>Actinomycetota</taxon>
        <taxon>Actinomycetes</taxon>
        <taxon>Kitasatosporales</taxon>
        <taxon>Streptomycetaceae</taxon>
        <taxon>Streptomyces</taxon>
    </lineage>
</organism>
<dbReference type="InterPro" id="IPR057326">
    <property type="entry name" value="KR_dom"/>
</dbReference>
<sequence length="773" mass="82956">MLLTDNPRIAAHLAALPLPGPTLVACTVAASPGVIHLPRAEEAAIGAVWNSYDANRERRPLQHVRAFTDLRAAPWPQAPTSPLLTLQELFFLAAQHLSLHRTAGSSLAALILDPLVHGLPHPHAALLTGLVKNATWELPQMRTHAVVTDTSRLQTALDELQHESRVAGGLPVGYYRVGARSAEHLIPAPLTGQQHRNTVTDDSVIVAAGGARGITATALRGLTALSRPEIWLLGSTPVADLAHQAEAVGTTGRITYVRQCLAATPGVSVVEAGAQWDRLQHARQALHTLSMLRRQCGGTRVHYLTCDVTEPTTVKAAAEQIYRTSGRVDLLIHAAGIGRARTLRAKTLAAFRKVRSVKVDGYHHLKAAFADPAPAAWCTFSSIAGVLGLPGECDYGPANDTLNAAARYETMRGRDERAIAWTMWGESGLGPSSGFTDLTRRTGRLSLIGDAEGQRLFTTELTAPPGLAHAVPIYLGAPEQHTVAPHYPGLVPAAPAFAFFNTPARLTLCEPASAAWCLDLRPYTYLLGHRRNGRALLPGALAIELAVEAAHRLVPGGTAAEVTRIRFRAPIAAAPRDTRYELHATHTSHHEGRQSVHIEIRSTARPAAPERPRSALHFAADVILGSHRAQPRPSPCPPASSSGRQQRRGAEARLALPFDSIRRPRTDSHGVHALCRLDLTGQDLRHFSRMATCWLVIDAALQTAAFIAPGRLATPRSIGAVRLPGVLTNDHMLAASGTEIICTASPDRRQTQATVTTSDQNTTLVCIEDLELA</sequence>
<dbReference type="Gene3D" id="3.40.50.720">
    <property type="entry name" value="NAD(P)-binding Rossmann-like Domain"/>
    <property type="match status" value="1"/>
</dbReference>
<feature type="region of interest" description="Disordered" evidence="3">
    <location>
        <begin position="627"/>
        <end position="650"/>
    </location>
</feature>
<dbReference type="InterPro" id="IPR042104">
    <property type="entry name" value="PKS_dehydratase_sf"/>
</dbReference>